<proteinExistence type="predicted"/>
<dbReference type="Proteomes" id="UP000270094">
    <property type="component" value="Unassembled WGS sequence"/>
</dbReference>
<feature type="region of interest" description="Disordered" evidence="1">
    <location>
        <begin position="1"/>
        <end position="43"/>
    </location>
</feature>
<sequence>MSQASLAVFQQSGSFSQFPQQSQQSFRDRSQQGISDWSQHQGFADQHRIVDRSQHYDLASQSSHPQPQQRRETYGVDTAFQNQREQIARENYEQALRQARGDVRTDYQHGGQQSRYQPPVYVKADQQPHYQQSISAGDQQTRYQQSVSSSGDHRTQYQQTTSPNARTVVVTRTGPGYRDQVSHLY</sequence>
<accession>A0A3P7JYD8</accession>
<keyword evidence="3" id="KW-1185">Reference proteome</keyword>
<feature type="compositionally biased region" description="Polar residues" evidence="1">
    <location>
        <begin position="128"/>
        <end position="162"/>
    </location>
</feature>
<gene>
    <name evidence="2" type="ORF">SVUK_LOCUS19937</name>
</gene>
<dbReference type="AlphaFoldDB" id="A0A3P7JYD8"/>
<dbReference type="EMBL" id="UYYB01134623">
    <property type="protein sequence ID" value="VDM84939.1"/>
    <property type="molecule type" value="Genomic_DNA"/>
</dbReference>
<evidence type="ECO:0000313" key="3">
    <source>
        <dbReference type="Proteomes" id="UP000270094"/>
    </source>
</evidence>
<organism evidence="2 3">
    <name type="scientific">Strongylus vulgaris</name>
    <name type="common">Blood worm</name>
    <dbReference type="NCBI Taxonomy" id="40348"/>
    <lineage>
        <taxon>Eukaryota</taxon>
        <taxon>Metazoa</taxon>
        <taxon>Ecdysozoa</taxon>
        <taxon>Nematoda</taxon>
        <taxon>Chromadorea</taxon>
        <taxon>Rhabditida</taxon>
        <taxon>Rhabditina</taxon>
        <taxon>Rhabditomorpha</taxon>
        <taxon>Strongyloidea</taxon>
        <taxon>Strongylidae</taxon>
        <taxon>Strongylus</taxon>
    </lineage>
</organism>
<feature type="region of interest" description="Disordered" evidence="1">
    <location>
        <begin position="126"/>
        <end position="162"/>
    </location>
</feature>
<protein>
    <submittedName>
        <fullName evidence="2">Uncharacterized protein</fullName>
    </submittedName>
</protein>
<feature type="compositionally biased region" description="Low complexity" evidence="1">
    <location>
        <begin position="9"/>
        <end position="25"/>
    </location>
</feature>
<evidence type="ECO:0000256" key="1">
    <source>
        <dbReference type="SAM" id="MobiDB-lite"/>
    </source>
</evidence>
<name>A0A3P7JYD8_STRVU</name>
<evidence type="ECO:0000313" key="2">
    <source>
        <dbReference type="EMBL" id="VDM84939.1"/>
    </source>
</evidence>
<reference evidence="2 3" key="1">
    <citation type="submission" date="2018-11" db="EMBL/GenBank/DDBJ databases">
        <authorList>
            <consortium name="Pathogen Informatics"/>
        </authorList>
    </citation>
    <scope>NUCLEOTIDE SEQUENCE [LARGE SCALE GENOMIC DNA]</scope>
</reference>